<dbReference type="AlphaFoldDB" id="A0A0F9TG30"/>
<proteinExistence type="predicted"/>
<evidence type="ECO:0000259" key="4">
    <source>
        <dbReference type="SMART" id="SM00475"/>
    </source>
</evidence>
<dbReference type="GO" id="GO:0033567">
    <property type="term" value="P:DNA replication, Okazaki fragment processing"/>
    <property type="evidence" value="ECO:0007669"/>
    <property type="project" value="InterPro"/>
</dbReference>
<evidence type="ECO:0000256" key="2">
    <source>
        <dbReference type="ARBA" id="ARBA00022801"/>
    </source>
</evidence>
<sequence>MRIRFDTGSLQAALTALRSALGQTPDNIWFTPIVQNEPAVLVYAETNGSSKRTMALRLLEAVPLDEVVGVRSYPVAYEDLGVAVLSRVGESVLHFFEPGARLGEGDDQVTLTAEIEYRSPYPFPDLMDHTVTDKDIENLEYFLAVFDVLGLSVSTRMRYFSSIITVYAHDPSRQITLCCNLSVNMSTGGCWDVEVPLSVLQKLADRDGTIQVSFKKPGTIEILKGDRSYYVEETREVSRSPDHPGYARAICQENRCVRLEDSVRESILKVDPATVVLIKAAMGDMSVVPLSKDSESSGENYVAGAVWQSSCGYTGKAFVSVIRAEHLRAFSVETPVVLWGTSHPASPCLLSNGRVFLRSHVPIDPESLAHLLGPGMEAEEQTLLAFAGDVYDLHLEVFRKGGEEVGAVVHPSPPETDQSAGMAALYVAELPDRRFKHIGGVTREALGSYMMEFLHQRSYAGGLIDRLYVEQCWPELDIQVWNYQDWVPWKDFRDPDAEEQTDEADRPMRQEAAVKAPARPARGAAHSPATENDEESDEINVEKSVENHISNIGNVVEQRMDTPPAPSPPPEAPVVYLLVDSNYVTWRDFYVKSILDMRGPGGKRTGLIFSFLRELRKLIRMFNPVHVVTVWDHESAAWRREILPGYRQRDHSDIPEEDLKTLYQQRDELRANLGLLAVRSIYLNGQEADDLIALISQSVQGRVVIATNDSDFEQLIDGRVGVYKMKKGNLLEEPVNAEELVAMKAIVGETTDSIPGVEGCGAKSMAQFVEDLKENGFKVTFDEIKNRAGMHKNWRITRIVKPKKGELGDPWNIVERNKKLIDLRYGMRQIPSAVMVQALTMTQANAKMNPIGFGEWVQGLGAHSILKEMSDWQRSFGTLS</sequence>
<evidence type="ECO:0000313" key="5">
    <source>
        <dbReference type="EMBL" id="KKN80230.1"/>
    </source>
</evidence>
<dbReference type="GO" id="GO:0017108">
    <property type="term" value="F:5'-flap endonuclease activity"/>
    <property type="evidence" value="ECO:0007669"/>
    <property type="project" value="InterPro"/>
</dbReference>
<dbReference type="Pfam" id="PF02739">
    <property type="entry name" value="5_3_exonuc_N"/>
    <property type="match status" value="1"/>
</dbReference>
<dbReference type="CDD" id="cd09859">
    <property type="entry name" value="PIN_53EXO"/>
    <property type="match status" value="1"/>
</dbReference>
<keyword evidence="2" id="KW-0378">Hydrolase</keyword>
<dbReference type="GO" id="GO:0003677">
    <property type="term" value="F:DNA binding"/>
    <property type="evidence" value="ECO:0007669"/>
    <property type="project" value="InterPro"/>
</dbReference>
<keyword evidence="1" id="KW-0540">Nuclease</keyword>
<dbReference type="SMART" id="SM00475">
    <property type="entry name" value="53EXOc"/>
    <property type="match status" value="1"/>
</dbReference>
<dbReference type="InterPro" id="IPR029060">
    <property type="entry name" value="PIN-like_dom_sf"/>
</dbReference>
<dbReference type="GO" id="GO:0008409">
    <property type="term" value="F:5'-3' exonuclease activity"/>
    <property type="evidence" value="ECO:0007669"/>
    <property type="project" value="InterPro"/>
</dbReference>
<reference evidence="5" key="1">
    <citation type="journal article" date="2015" name="Nature">
        <title>Complex archaea that bridge the gap between prokaryotes and eukaryotes.</title>
        <authorList>
            <person name="Spang A."/>
            <person name="Saw J.H."/>
            <person name="Jorgensen S.L."/>
            <person name="Zaremba-Niedzwiedzka K."/>
            <person name="Martijn J."/>
            <person name="Lind A.E."/>
            <person name="van Eijk R."/>
            <person name="Schleper C."/>
            <person name="Guy L."/>
            <person name="Ettema T.J."/>
        </authorList>
    </citation>
    <scope>NUCLEOTIDE SEQUENCE</scope>
</reference>
<dbReference type="EMBL" id="LAZR01000234">
    <property type="protein sequence ID" value="KKN80230.1"/>
    <property type="molecule type" value="Genomic_DNA"/>
</dbReference>
<dbReference type="InterPro" id="IPR002421">
    <property type="entry name" value="5-3_exonuclease"/>
</dbReference>
<evidence type="ECO:0000256" key="3">
    <source>
        <dbReference type="SAM" id="MobiDB-lite"/>
    </source>
</evidence>
<name>A0A0F9TG30_9ZZZZ</name>
<organism evidence="5">
    <name type="scientific">marine sediment metagenome</name>
    <dbReference type="NCBI Taxonomy" id="412755"/>
    <lineage>
        <taxon>unclassified sequences</taxon>
        <taxon>metagenomes</taxon>
        <taxon>ecological metagenomes</taxon>
    </lineage>
</organism>
<protein>
    <recommendedName>
        <fullName evidence="4">5'-3' exonuclease domain-containing protein</fullName>
    </recommendedName>
</protein>
<accession>A0A0F9TG30</accession>
<dbReference type="InterPro" id="IPR020046">
    <property type="entry name" value="5-3_exonucl_a-hlix_arch_N"/>
</dbReference>
<feature type="domain" description="5'-3' exonuclease" evidence="4">
    <location>
        <begin position="575"/>
        <end position="817"/>
    </location>
</feature>
<dbReference type="InterPro" id="IPR038969">
    <property type="entry name" value="FEN"/>
</dbReference>
<dbReference type="SUPFAM" id="SSF47807">
    <property type="entry name" value="5' to 3' exonuclease, C-terminal subdomain"/>
    <property type="match status" value="1"/>
</dbReference>
<dbReference type="SUPFAM" id="SSF88723">
    <property type="entry name" value="PIN domain-like"/>
    <property type="match status" value="1"/>
</dbReference>
<dbReference type="PANTHER" id="PTHR42646">
    <property type="entry name" value="FLAP ENDONUCLEASE XNI"/>
    <property type="match status" value="1"/>
</dbReference>
<evidence type="ECO:0000256" key="1">
    <source>
        <dbReference type="ARBA" id="ARBA00022722"/>
    </source>
</evidence>
<comment type="caution">
    <text evidence="5">The sequence shown here is derived from an EMBL/GenBank/DDBJ whole genome shotgun (WGS) entry which is preliminary data.</text>
</comment>
<dbReference type="Gene3D" id="1.10.150.20">
    <property type="entry name" value="5' to 3' exonuclease, C-terminal subdomain"/>
    <property type="match status" value="1"/>
</dbReference>
<gene>
    <name evidence="5" type="ORF">LCGC14_0331990</name>
</gene>
<feature type="region of interest" description="Disordered" evidence="3">
    <location>
        <begin position="496"/>
        <end position="539"/>
    </location>
</feature>
<dbReference type="Gene3D" id="3.40.50.1010">
    <property type="entry name" value="5'-nuclease"/>
    <property type="match status" value="1"/>
</dbReference>
<dbReference type="InterPro" id="IPR036279">
    <property type="entry name" value="5-3_exonuclease_C_sf"/>
</dbReference>
<dbReference type="PANTHER" id="PTHR42646:SF2">
    <property type="entry name" value="5'-3' EXONUCLEASE FAMILY PROTEIN"/>
    <property type="match status" value="1"/>
</dbReference>